<reference evidence="3 4" key="1">
    <citation type="journal article" date="2021" name="PeerJ">
        <title>Analysis of 44 Vibrio anguillarum genomes reveals high genetic diversity.</title>
        <authorList>
            <person name="Hansen M.J."/>
            <person name="Dalsgaard I."/>
        </authorList>
    </citation>
    <scope>NUCLEOTIDE SEQUENCE [LARGE SCALE GENOMIC DNA]</scope>
    <source>
        <strain evidence="3 4">040915-1/1B</strain>
    </source>
</reference>
<dbReference type="EMBL" id="RDPI01001469">
    <property type="protein sequence ID" value="MBF4377168.1"/>
    <property type="molecule type" value="Genomic_DNA"/>
</dbReference>
<organism evidence="3 4">
    <name type="scientific">Vibrio anguillarum</name>
    <name type="common">Listonella anguillarum</name>
    <dbReference type="NCBI Taxonomy" id="55601"/>
    <lineage>
        <taxon>Bacteria</taxon>
        <taxon>Pseudomonadati</taxon>
        <taxon>Pseudomonadota</taxon>
        <taxon>Gammaproteobacteria</taxon>
        <taxon>Vibrionales</taxon>
        <taxon>Vibrionaceae</taxon>
        <taxon>Vibrio</taxon>
    </lineage>
</organism>
<comment type="caution">
    <text evidence="3">The sequence shown here is derived from an EMBL/GenBank/DDBJ whole genome shotgun (WGS) entry which is preliminary data.</text>
</comment>
<dbReference type="Pfam" id="PF09718">
    <property type="entry name" value="Tape_meas_lam_C"/>
    <property type="match status" value="1"/>
</dbReference>
<protein>
    <recommendedName>
        <fullName evidence="2">Bacteriophage tail tape measure C-terminal domain-containing protein</fullName>
    </recommendedName>
</protein>
<evidence type="ECO:0000313" key="4">
    <source>
        <dbReference type="Proteomes" id="UP000726136"/>
    </source>
</evidence>
<feature type="region of interest" description="Disordered" evidence="1">
    <location>
        <begin position="81"/>
        <end position="101"/>
    </location>
</feature>
<sequence length="101" mass="10127">EDAILQFALTGKASFKDFASAVVKDIARIASQQAAAGLLSYGVSLFASAYGGSSSGASTGLNNGFGQNSFDNIGFSSGGYTGSGGKNQPAGIVHRGEVVWS</sequence>
<dbReference type="Proteomes" id="UP000726136">
    <property type="component" value="Unassembled WGS sequence"/>
</dbReference>
<gene>
    <name evidence="3" type="ORF">EAY46_29775</name>
</gene>
<feature type="non-terminal residue" evidence="3">
    <location>
        <position position="1"/>
    </location>
</feature>
<evidence type="ECO:0000259" key="2">
    <source>
        <dbReference type="Pfam" id="PF09718"/>
    </source>
</evidence>
<evidence type="ECO:0000313" key="3">
    <source>
        <dbReference type="EMBL" id="MBF4377168.1"/>
    </source>
</evidence>
<name>A0ABR9ZFD9_VIBAN</name>
<accession>A0ABR9ZFD9</accession>
<feature type="domain" description="Bacteriophage tail tape measure C-terminal" evidence="2">
    <location>
        <begin position="1"/>
        <end position="39"/>
    </location>
</feature>
<dbReference type="InterPro" id="IPR006431">
    <property type="entry name" value="Phage_tape_meas_C"/>
</dbReference>
<evidence type="ECO:0000256" key="1">
    <source>
        <dbReference type="SAM" id="MobiDB-lite"/>
    </source>
</evidence>
<proteinExistence type="predicted"/>
<feature type="non-terminal residue" evidence="3">
    <location>
        <position position="101"/>
    </location>
</feature>
<keyword evidence="4" id="KW-1185">Reference proteome</keyword>